<accession>A0ABR0ULP5</accession>
<reference evidence="3 4" key="1">
    <citation type="journal article" date="2021" name="Comput. Struct. Biotechnol. J.">
        <title>De novo genome assembly of the potent medicinal plant Rehmannia glutinosa using nanopore technology.</title>
        <authorList>
            <person name="Ma L."/>
            <person name="Dong C."/>
            <person name="Song C."/>
            <person name="Wang X."/>
            <person name="Zheng X."/>
            <person name="Niu Y."/>
            <person name="Chen S."/>
            <person name="Feng W."/>
        </authorList>
    </citation>
    <scope>NUCLEOTIDE SEQUENCE [LARGE SCALE GENOMIC DNA]</scope>
    <source>
        <strain evidence="3">DH-2019</strain>
    </source>
</reference>
<dbReference type="InterPro" id="IPR029058">
    <property type="entry name" value="AB_hydrolase_fold"/>
</dbReference>
<name>A0ABR0ULP5_REHGL</name>
<dbReference type="InterPro" id="IPR013094">
    <property type="entry name" value="AB_hydrolase_3"/>
</dbReference>
<dbReference type="InterPro" id="IPR050466">
    <property type="entry name" value="Carboxylest/Gibb_receptor"/>
</dbReference>
<comment type="similarity">
    <text evidence="1">Belongs to the 'GDXG' lipolytic enzyme family.</text>
</comment>
<protein>
    <recommendedName>
        <fullName evidence="2">Alpha/beta hydrolase fold-3 domain-containing protein</fullName>
    </recommendedName>
</protein>
<evidence type="ECO:0000259" key="2">
    <source>
        <dbReference type="Pfam" id="PF07859"/>
    </source>
</evidence>
<dbReference type="Proteomes" id="UP001318860">
    <property type="component" value="Unassembled WGS sequence"/>
</dbReference>
<gene>
    <name evidence="3" type="ORF">DH2020_042771</name>
</gene>
<evidence type="ECO:0000256" key="1">
    <source>
        <dbReference type="ARBA" id="ARBA00010515"/>
    </source>
</evidence>
<comment type="caution">
    <text evidence="3">The sequence shown here is derived from an EMBL/GenBank/DDBJ whole genome shotgun (WGS) entry which is preliminary data.</text>
</comment>
<dbReference type="PANTHER" id="PTHR23024">
    <property type="entry name" value="ARYLACETAMIDE DEACETYLASE"/>
    <property type="match status" value="1"/>
</dbReference>
<organism evidence="3 4">
    <name type="scientific">Rehmannia glutinosa</name>
    <name type="common">Chinese foxglove</name>
    <dbReference type="NCBI Taxonomy" id="99300"/>
    <lineage>
        <taxon>Eukaryota</taxon>
        <taxon>Viridiplantae</taxon>
        <taxon>Streptophyta</taxon>
        <taxon>Embryophyta</taxon>
        <taxon>Tracheophyta</taxon>
        <taxon>Spermatophyta</taxon>
        <taxon>Magnoliopsida</taxon>
        <taxon>eudicotyledons</taxon>
        <taxon>Gunneridae</taxon>
        <taxon>Pentapetalae</taxon>
        <taxon>asterids</taxon>
        <taxon>lamiids</taxon>
        <taxon>Lamiales</taxon>
        <taxon>Orobanchaceae</taxon>
        <taxon>Rehmannieae</taxon>
        <taxon>Rehmannia</taxon>
    </lineage>
</organism>
<dbReference type="Pfam" id="PF07859">
    <property type="entry name" value="Abhydrolase_3"/>
    <property type="match status" value="1"/>
</dbReference>
<evidence type="ECO:0000313" key="4">
    <source>
        <dbReference type="Proteomes" id="UP001318860"/>
    </source>
</evidence>
<evidence type="ECO:0000313" key="3">
    <source>
        <dbReference type="EMBL" id="KAK6123482.1"/>
    </source>
</evidence>
<dbReference type="PANTHER" id="PTHR23024:SF24">
    <property type="entry name" value="ALPHA_BETA HYDROLASE FOLD-3 DOMAIN-CONTAINING PROTEIN"/>
    <property type="match status" value="1"/>
</dbReference>
<dbReference type="SUPFAM" id="SSF53474">
    <property type="entry name" value="alpha/beta-Hydrolases"/>
    <property type="match status" value="1"/>
</dbReference>
<dbReference type="Gene3D" id="3.40.50.1820">
    <property type="entry name" value="alpha/beta hydrolase"/>
    <property type="match status" value="1"/>
</dbReference>
<proteinExistence type="inferred from homology"/>
<feature type="domain" description="Alpha/beta hydrolase fold-3" evidence="2">
    <location>
        <begin position="96"/>
        <end position="216"/>
    </location>
</feature>
<keyword evidence="4" id="KW-1185">Reference proteome</keyword>
<dbReference type="EMBL" id="JABTTQ020002545">
    <property type="protein sequence ID" value="KAK6123482.1"/>
    <property type="molecule type" value="Genomic_DNA"/>
</dbReference>
<sequence length="238" mass="26726">MADNNTNTKQQNKLPFKTRLQLQTFALAKLLYIRRDGTINRRLLNLFDLKNTAPATKRIDTIKVSTSDVLIDPSRNLWLRLFVPNTTNPSNKLPLIVYFHGGGFNTFGPNSKCYDELCCHLAAKVPAVIAYPCQYDDCYSAIKFIDDQNNCTILPPNTDIKNCFVAGDSAGGNIAHHVTFRAHQNSHEFENMKIIGVLLVQPFFGGEERTESELRLKKAPVNVWMDSEVVEDVFAGGC</sequence>